<dbReference type="Proteomes" id="UP001152759">
    <property type="component" value="Chromosome 4"/>
</dbReference>
<feature type="domain" description="NHR" evidence="1">
    <location>
        <begin position="222"/>
        <end position="389"/>
    </location>
</feature>
<gene>
    <name evidence="2" type="ORF">BEMITA_LOCUS8316</name>
</gene>
<evidence type="ECO:0000313" key="3">
    <source>
        <dbReference type="Proteomes" id="UP001152759"/>
    </source>
</evidence>
<feature type="domain" description="NHR" evidence="1">
    <location>
        <begin position="425"/>
        <end position="592"/>
    </location>
</feature>
<dbReference type="EMBL" id="OU963865">
    <property type="protein sequence ID" value="CAH0389497.1"/>
    <property type="molecule type" value="Genomic_DNA"/>
</dbReference>
<name>A0A9P0ADL3_BEMTA</name>
<dbReference type="SUPFAM" id="SSF49899">
    <property type="entry name" value="Concanavalin A-like lectins/glucanases"/>
    <property type="match status" value="1"/>
</dbReference>
<feature type="domain" description="NHR" evidence="1">
    <location>
        <begin position="827"/>
        <end position="992"/>
    </location>
</feature>
<feature type="domain" description="NHR" evidence="1">
    <location>
        <begin position="1061"/>
        <end position="1222"/>
    </location>
</feature>
<feature type="domain" description="NHR" evidence="1">
    <location>
        <begin position="1"/>
        <end position="163"/>
    </location>
</feature>
<dbReference type="Gene3D" id="2.60.120.920">
    <property type="match status" value="6"/>
</dbReference>
<feature type="domain" description="NHR" evidence="1">
    <location>
        <begin position="614"/>
        <end position="780"/>
    </location>
</feature>
<dbReference type="PANTHER" id="PTHR12429">
    <property type="entry name" value="NEURALIZED"/>
    <property type="match status" value="1"/>
</dbReference>
<dbReference type="SMART" id="SM00588">
    <property type="entry name" value="NEUZ"/>
    <property type="match status" value="5"/>
</dbReference>
<dbReference type="Pfam" id="PF07177">
    <property type="entry name" value="Neuralized"/>
    <property type="match status" value="6"/>
</dbReference>
<dbReference type="InterPro" id="IPR013320">
    <property type="entry name" value="ConA-like_dom_sf"/>
</dbReference>
<dbReference type="PANTHER" id="PTHR12429:SF14">
    <property type="entry name" value="NEURALIZED-LIKE PROTEIN 4"/>
    <property type="match status" value="1"/>
</dbReference>
<dbReference type="FunFam" id="2.60.120.920:FF:000001">
    <property type="entry name" value="neuralized-like protein 4 isoform X1"/>
    <property type="match status" value="6"/>
</dbReference>
<reference evidence="2" key="1">
    <citation type="submission" date="2021-12" db="EMBL/GenBank/DDBJ databases">
        <authorList>
            <person name="King R."/>
        </authorList>
    </citation>
    <scope>NUCLEOTIDE SEQUENCE</scope>
</reference>
<dbReference type="PROSITE" id="PS51065">
    <property type="entry name" value="NHR"/>
    <property type="match status" value="6"/>
</dbReference>
<organism evidence="2 3">
    <name type="scientific">Bemisia tabaci</name>
    <name type="common">Sweetpotato whitefly</name>
    <name type="synonym">Aleurodes tabaci</name>
    <dbReference type="NCBI Taxonomy" id="7038"/>
    <lineage>
        <taxon>Eukaryota</taxon>
        <taxon>Metazoa</taxon>
        <taxon>Ecdysozoa</taxon>
        <taxon>Arthropoda</taxon>
        <taxon>Hexapoda</taxon>
        <taxon>Insecta</taxon>
        <taxon>Pterygota</taxon>
        <taxon>Neoptera</taxon>
        <taxon>Paraneoptera</taxon>
        <taxon>Hemiptera</taxon>
        <taxon>Sternorrhyncha</taxon>
        <taxon>Aleyrodoidea</taxon>
        <taxon>Aleyrodidae</taxon>
        <taxon>Aleyrodinae</taxon>
        <taxon>Bemisia</taxon>
    </lineage>
</organism>
<dbReference type="InterPro" id="IPR037962">
    <property type="entry name" value="Neuralized"/>
</dbReference>
<evidence type="ECO:0000259" key="1">
    <source>
        <dbReference type="PROSITE" id="PS51065"/>
    </source>
</evidence>
<evidence type="ECO:0000313" key="2">
    <source>
        <dbReference type="EMBL" id="CAH0389497.1"/>
    </source>
</evidence>
<dbReference type="CDD" id="cd12887">
    <property type="entry name" value="SPRY_NHR_like"/>
    <property type="match status" value="6"/>
</dbReference>
<dbReference type="KEGG" id="btab:109042563"/>
<protein>
    <recommendedName>
        <fullName evidence="1">NHR domain-containing protein</fullName>
    </recommendedName>
</protein>
<keyword evidence="3" id="KW-1185">Reference proteome</keyword>
<sequence>MFHTKCGEKVILSNNNRTASRNNSEFNHGVVFSSTPLVENQLFRVRIDKKTNSCRGSVIIGVTGAISELTSVPANAIDLQRNTWILWDSFIFHNGDCVSDSYTGDLNDVNEGDLVGVMVTSTRDLVFYINGVPQGIAASNLPLGLYAVVDLFTKAAQITALPVSNYWVEEFDLDREFLESPVDELMTPVTATNDLVTNLDIKMTIPQSSSLNQLTRQRANDRLRFHSKTGSLVKLSFNKRTAERLRPFDDFNNGVVMTHRPLENDELFEIRIDKLVDKWSGSIEVGVTTHFPHALDFPATMTNLRSGTIMMSGCGILTNGKGTRREYGEFNLDDLRIGDRIAMMRKSDGTLHYFINGLDQGVAARIVPPYCYGVVDLYGRTVKVTIVDRDEREEQNLITRRNTALMDQQPGQSSNDFPEEDNADRLMLHSVCGAHASVISNNRTALRPNALEDFNDAVVLTHRPLKPDELFEVQLDKMVTKWAGTIEIGVTTHSPEDLEYPSTMTNVKSGTWMMTGNGVMRNGVTIIDDYGPNLDQLQVGDRVGVIVKENGALHFFVNGVDLGEAATNIPVGKVYGVIDLYGQAAQATIVDYNLLCCCSSPAQSSPNVFGEHVDLHFHYLHGKNARVSNGGRTASRPKALHEFNEAIVISNRTLKENEMFAVVIEKLVDRWCGSIEAGVTAIRPDELELPGTMTDLDHDTWMLSGATVMQDGVMFRHSYKLNLDSLSVGDVIGMMRHPDTSLHFYLNGIDQGAACFSVPQNVYPVIDLYGQCAQVSIVSLPEGRQDADCNDADTSSPSVASQIGDTFTPILREPEVKKKTHIPSHLTHRLSALCSQHIQLDVNNTVATRISLGNYGLVFSSCPVMKDQVFTIQIDQCDTALAGSLAIGITTMQPAEKTALPSTIHQLKQPVWFLKGSDIWYNNTILRERYCQSLDWAESGTLVSLKLCSNQTLRFYIDNIDCGVAVQNIPKALFYAIVDLSGRTLSVSVISQSTDVFLMRLASSKAQMADSLKSDESSSCQSGPVVEVTVADIPTRGGTEECSFANKLESDIKKIFSDDCWFSFKEITGQNIVLINDGITIKRETSYNNGVVVCSKPLPRCTLFQMVLESLNPRWVSSIMLGVVNEPQFPVPPTALGFKKNAWIISADSVFQDGEKIKSNYGPNLDKLSVKQTVGVMVDAESQLRLFVNGVDQGVAATNIPYKCHVVIDLYGQCDQISIINSPLHFSQMSAPVETKIEEPESVPEELKPVDVCEKADLESHEKEQCDENSDQELCCDDPALSKSVKTNENCLVASASSLTLKTENSDDELDPKSIASNENLSLQHLEQVQNATLSWLSASHCDKKTSLNIANTSFAEAGKSSGKSTATTPVTCGKSVNVTRSFDDGSPVMSPAAETPLKPLSNCDYLKLCLRLKATLCLPSFYFQSDTAAVCFCSDCSPSYNSLKEEPPPGTVPSNWCKLPLHKLTSPSTVEKLSCDKWHIAYASASLGQIRQVLEQGELFDPCENLGSCDTHSEFKWKQNECDASQIILSPTLKHVASPLISKKHEFCDPKTKKLYLAHAAFQVLVKPGSYKTNPLPDTGLSKSIDSLSDTDSVQWQTKEQGATLLTALLLKLDPI</sequence>
<dbReference type="InterPro" id="IPR006573">
    <property type="entry name" value="NHR_dom"/>
</dbReference>
<dbReference type="InterPro" id="IPR043136">
    <property type="entry name" value="B30.2/SPRY_sf"/>
</dbReference>
<dbReference type="GO" id="GO:0061630">
    <property type="term" value="F:ubiquitin protein ligase activity"/>
    <property type="evidence" value="ECO:0007669"/>
    <property type="project" value="TreeGrafter"/>
</dbReference>
<accession>A0A9P0ADL3</accession>
<proteinExistence type="predicted"/>